<dbReference type="RefSeq" id="WP_317946290.1">
    <property type="nucleotide sequence ID" value="NZ_JAUBDI010000024.1"/>
</dbReference>
<gene>
    <name evidence="2" type="ORF">QT711_17025</name>
</gene>
<feature type="transmembrane region" description="Helical" evidence="1">
    <location>
        <begin position="76"/>
        <end position="99"/>
    </location>
</feature>
<feature type="transmembrane region" description="Helical" evidence="1">
    <location>
        <begin position="6"/>
        <end position="28"/>
    </location>
</feature>
<evidence type="ECO:0000313" key="3">
    <source>
        <dbReference type="Proteomes" id="UP001282284"/>
    </source>
</evidence>
<dbReference type="Pfam" id="PF09946">
    <property type="entry name" value="DUF2178"/>
    <property type="match status" value="1"/>
</dbReference>
<dbReference type="InterPro" id="IPR019235">
    <property type="entry name" value="DUF2178_TM"/>
</dbReference>
<keyword evidence="1" id="KW-1133">Transmembrane helix</keyword>
<protein>
    <recommendedName>
        <fullName evidence="4">DUF3796 domain-containing protein</fullName>
    </recommendedName>
</protein>
<keyword evidence="1" id="KW-0472">Membrane</keyword>
<organism evidence="2 3">
    <name type="scientific">Sporosarcina saromensis</name>
    <dbReference type="NCBI Taxonomy" id="359365"/>
    <lineage>
        <taxon>Bacteria</taxon>
        <taxon>Bacillati</taxon>
        <taxon>Bacillota</taxon>
        <taxon>Bacilli</taxon>
        <taxon>Bacillales</taxon>
        <taxon>Caryophanaceae</taxon>
        <taxon>Sporosarcina</taxon>
    </lineage>
</organism>
<dbReference type="EMBL" id="JAUBDI010000024">
    <property type="protein sequence ID" value="MDW0114902.1"/>
    <property type="molecule type" value="Genomic_DNA"/>
</dbReference>
<evidence type="ECO:0000256" key="1">
    <source>
        <dbReference type="SAM" id="Phobius"/>
    </source>
</evidence>
<dbReference type="Proteomes" id="UP001282284">
    <property type="component" value="Unassembled WGS sequence"/>
</dbReference>
<evidence type="ECO:0008006" key="4">
    <source>
        <dbReference type="Google" id="ProtNLM"/>
    </source>
</evidence>
<keyword evidence="3" id="KW-1185">Reference proteome</keyword>
<sequence length="103" mass="12093">MYEGFDFWTFMAGLPLGLAIWGVVYYFVRKKGKKERLFDERYKNIHRQARAFSWMVMTGAILIAWIIVMVVEGAKLAFFIMTALWVIHMMSWLVGAVIANREH</sequence>
<reference evidence="2 3" key="1">
    <citation type="submission" date="2023-06" db="EMBL/GenBank/DDBJ databases">
        <title>Sporosarcina sp. nov., isolated from Korean traditional fermented seafood 'Jeotgal'.</title>
        <authorList>
            <person name="Yang A.I."/>
            <person name="Shin N.-R."/>
        </authorList>
    </citation>
    <scope>NUCLEOTIDE SEQUENCE [LARGE SCALE GENOMIC DNA]</scope>
    <source>
        <strain evidence="2 3">KCTC13119</strain>
    </source>
</reference>
<comment type="caution">
    <text evidence="2">The sequence shown here is derived from an EMBL/GenBank/DDBJ whole genome shotgun (WGS) entry which is preliminary data.</text>
</comment>
<name>A0ABU4GET4_9BACL</name>
<keyword evidence="1" id="KW-0812">Transmembrane</keyword>
<proteinExistence type="predicted"/>
<accession>A0ABU4GET4</accession>
<feature type="transmembrane region" description="Helical" evidence="1">
    <location>
        <begin position="49"/>
        <end position="70"/>
    </location>
</feature>
<evidence type="ECO:0000313" key="2">
    <source>
        <dbReference type="EMBL" id="MDW0114902.1"/>
    </source>
</evidence>